<evidence type="ECO:0000256" key="5">
    <source>
        <dbReference type="SAM" id="Phobius"/>
    </source>
</evidence>
<dbReference type="SUPFAM" id="SSF103473">
    <property type="entry name" value="MFS general substrate transporter"/>
    <property type="match status" value="1"/>
</dbReference>
<comment type="caution">
    <text evidence="7">The sequence shown here is derived from an EMBL/GenBank/DDBJ whole genome shotgun (WGS) entry which is preliminary data.</text>
</comment>
<feature type="transmembrane region" description="Helical" evidence="5">
    <location>
        <begin position="185"/>
        <end position="204"/>
    </location>
</feature>
<evidence type="ECO:0000313" key="8">
    <source>
        <dbReference type="Proteomes" id="UP001604282"/>
    </source>
</evidence>
<dbReference type="RefSeq" id="WP_392010640.1">
    <property type="nucleotide sequence ID" value="NZ_JBIBSS010000007.1"/>
</dbReference>
<dbReference type="PANTHER" id="PTHR23518">
    <property type="entry name" value="C-METHYLTRANSFERASE"/>
    <property type="match status" value="1"/>
</dbReference>
<feature type="transmembrane region" description="Helical" evidence="5">
    <location>
        <begin position="161"/>
        <end position="179"/>
    </location>
</feature>
<feature type="transmembrane region" description="Helical" evidence="5">
    <location>
        <begin position="240"/>
        <end position="259"/>
    </location>
</feature>
<evidence type="ECO:0000256" key="4">
    <source>
        <dbReference type="ARBA" id="ARBA00023136"/>
    </source>
</evidence>
<comment type="subcellular location">
    <subcellularLocation>
        <location evidence="1">Cell membrane</location>
        <topology evidence="1">Multi-pass membrane protein</topology>
    </subcellularLocation>
</comment>
<dbReference type="PANTHER" id="PTHR23518:SF2">
    <property type="entry name" value="MAJOR FACILITATOR SUPERFAMILY TRANSPORTER"/>
    <property type="match status" value="1"/>
</dbReference>
<feature type="transmembrane region" description="Helical" evidence="5">
    <location>
        <begin position="271"/>
        <end position="291"/>
    </location>
</feature>
<dbReference type="InterPro" id="IPR005829">
    <property type="entry name" value="Sugar_transporter_CS"/>
</dbReference>
<evidence type="ECO:0000256" key="3">
    <source>
        <dbReference type="ARBA" id="ARBA00022989"/>
    </source>
</evidence>
<evidence type="ECO:0000259" key="6">
    <source>
        <dbReference type="PROSITE" id="PS50850"/>
    </source>
</evidence>
<gene>
    <name evidence="7" type="ORF">ACGFYS_19910</name>
</gene>
<keyword evidence="2 5" id="KW-0812">Transmembrane</keyword>
<dbReference type="InterPro" id="IPR036259">
    <property type="entry name" value="MFS_trans_sf"/>
</dbReference>
<evidence type="ECO:0000256" key="1">
    <source>
        <dbReference type="ARBA" id="ARBA00004651"/>
    </source>
</evidence>
<dbReference type="PROSITE" id="PS50850">
    <property type="entry name" value="MFS"/>
    <property type="match status" value="1"/>
</dbReference>
<organism evidence="7 8">
    <name type="scientific">Streptomyces omiyaensis</name>
    <dbReference type="NCBI Taxonomy" id="68247"/>
    <lineage>
        <taxon>Bacteria</taxon>
        <taxon>Bacillati</taxon>
        <taxon>Actinomycetota</taxon>
        <taxon>Actinomycetes</taxon>
        <taxon>Kitasatosporales</taxon>
        <taxon>Streptomycetaceae</taxon>
        <taxon>Streptomyces</taxon>
    </lineage>
</organism>
<protein>
    <submittedName>
        <fullName evidence="7">MFS transporter</fullName>
    </submittedName>
</protein>
<dbReference type="Proteomes" id="UP001604282">
    <property type="component" value="Unassembled WGS sequence"/>
</dbReference>
<reference evidence="7 8" key="1">
    <citation type="submission" date="2024-10" db="EMBL/GenBank/DDBJ databases">
        <title>The Natural Products Discovery Center: Release of the First 8490 Sequenced Strains for Exploring Actinobacteria Biosynthetic Diversity.</title>
        <authorList>
            <person name="Kalkreuter E."/>
            <person name="Kautsar S.A."/>
            <person name="Yang D."/>
            <person name="Bader C.D."/>
            <person name="Teijaro C.N."/>
            <person name="Fluegel L."/>
            <person name="Davis C.M."/>
            <person name="Simpson J.R."/>
            <person name="Lauterbach L."/>
            <person name="Steele A.D."/>
            <person name="Gui C."/>
            <person name="Meng S."/>
            <person name="Li G."/>
            <person name="Viehrig K."/>
            <person name="Ye F."/>
            <person name="Su P."/>
            <person name="Kiefer A.F."/>
            <person name="Nichols A."/>
            <person name="Cepeda A.J."/>
            <person name="Yan W."/>
            <person name="Fan B."/>
            <person name="Jiang Y."/>
            <person name="Adhikari A."/>
            <person name="Zheng C.-J."/>
            <person name="Schuster L."/>
            <person name="Cowan T.M."/>
            <person name="Smanski M.J."/>
            <person name="Chevrette M.G."/>
            <person name="De Carvalho L.P.S."/>
            <person name="Shen B."/>
        </authorList>
    </citation>
    <scope>NUCLEOTIDE SEQUENCE [LARGE SCALE GENOMIC DNA]</scope>
    <source>
        <strain evidence="7 8">NPDC048229</strain>
    </source>
</reference>
<feature type="transmembrane region" description="Helical" evidence="5">
    <location>
        <begin position="370"/>
        <end position="387"/>
    </location>
</feature>
<evidence type="ECO:0000313" key="7">
    <source>
        <dbReference type="EMBL" id="MFG3191195.1"/>
    </source>
</evidence>
<name>A0ABW7BXT8_9ACTN</name>
<dbReference type="PROSITE" id="PS00216">
    <property type="entry name" value="SUGAR_TRANSPORT_1"/>
    <property type="match status" value="1"/>
</dbReference>
<feature type="transmembrane region" description="Helical" evidence="5">
    <location>
        <begin position="303"/>
        <end position="321"/>
    </location>
</feature>
<sequence length="434" mass="44127">MYLATTGRPDAPPAPAGIRRRVPGTVLALGTVSLVTDVSSEMVTAVLPLYLVLGLGLSPLQFGLLDGLSTGATALVRLLGGTAADRGGRHKTVGGIGYALSAASRLGLLLAGGATGWIAGAIGADRLGKGVRTAPRDALITLHSPPEDLGRAFGTHRAMDTTGALLGPLAAFALLWATADAYDAVFAVSFCVGAFGVLLWLLFVPGRARVPLAPRPAAPAPPRGRGGLPAALRSPGYRRIVLCAGLLGAATIGDSFLYLLLQHRLDLDPTWFPVLPLGAAAVFLLLAVPAGRLADRLGRRGPLLYGHGALLLAYGLLLAPLPDPVVLPGVLVLLGLFYAATDGVLMALTGPFLVEGREAGGLALVQTAQALARLGAAVAFGAVWTAAGPRTALVAALVALAAAVCCSARLLPRGVAARTGPPPLPEPSERTDRP</sequence>
<keyword evidence="3 5" id="KW-1133">Transmembrane helix</keyword>
<feature type="transmembrane region" description="Helical" evidence="5">
    <location>
        <begin position="327"/>
        <end position="349"/>
    </location>
</feature>
<keyword evidence="4 5" id="KW-0472">Membrane</keyword>
<dbReference type="EMBL" id="JBICZW010000011">
    <property type="protein sequence ID" value="MFG3191195.1"/>
    <property type="molecule type" value="Genomic_DNA"/>
</dbReference>
<dbReference type="CDD" id="cd17370">
    <property type="entry name" value="MFS_MJ1317_like"/>
    <property type="match status" value="1"/>
</dbReference>
<dbReference type="Gene3D" id="1.20.1250.20">
    <property type="entry name" value="MFS general substrate transporter like domains"/>
    <property type="match status" value="1"/>
</dbReference>
<dbReference type="Pfam" id="PF07690">
    <property type="entry name" value="MFS_1"/>
    <property type="match status" value="1"/>
</dbReference>
<dbReference type="InterPro" id="IPR011701">
    <property type="entry name" value="MFS"/>
</dbReference>
<feature type="domain" description="Major facilitator superfamily (MFS) profile" evidence="6">
    <location>
        <begin position="25"/>
        <end position="414"/>
    </location>
</feature>
<evidence type="ECO:0000256" key="2">
    <source>
        <dbReference type="ARBA" id="ARBA00022692"/>
    </source>
</evidence>
<keyword evidence="8" id="KW-1185">Reference proteome</keyword>
<dbReference type="InterPro" id="IPR020846">
    <property type="entry name" value="MFS_dom"/>
</dbReference>
<accession>A0ABW7BXT8</accession>
<feature type="transmembrane region" description="Helical" evidence="5">
    <location>
        <begin position="393"/>
        <end position="411"/>
    </location>
</feature>
<proteinExistence type="predicted"/>